<evidence type="ECO:0008006" key="7">
    <source>
        <dbReference type="Google" id="ProtNLM"/>
    </source>
</evidence>
<dbReference type="OMA" id="FAPWFEG"/>
<accession>A9V2T9</accession>
<dbReference type="GeneID" id="5892453"/>
<dbReference type="InterPro" id="IPR036028">
    <property type="entry name" value="SH3-like_dom_sf"/>
</dbReference>
<reference evidence="5 6" key="1">
    <citation type="journal article" date="2008" name="Nature">
        <title>The genome of the choanoflagellate Monosiga brevicollis and the origin of metazoans.</title>
        <authorList>
            <consortium name="JGI Sequencing"/>
            <person name="King N."/>
            <person name="Westbrook M.J."/>
            <person name="Young S.L."/>
            <person name="Kuo A."/>
            <person name="Abedin M."/>
            <person name="Chapman J."/>
            <person name="Fairclough S."/>
            <person name="Hellsten U."/>
            <person name="Isogai Y."/>
            <person name="Letunic I."/>
            <person name="Marr M."/>
            <person name="Pincus D."/>
            <person name="Putnam N."/>
            <person name="Rokas A."/>
            <person name="Wright K.J."/>
            <person name="Zuzow R."/>
            <person name="Dirks W."/>
            <person name="Good M."/>
            <person name="Goodstein D."/>
            <person name="Lemons D."/>
            <person name="Li W."/>
            <person name="Lyons J.B."/>
            <person name="Morris A."/>
            <person name="Nichols S."/>
            <person name="Richter D.J."/>
            <person name="Salamov A."/>
            <person name="Bork P."/>
            <person name="Lim W.A."/>
            <person name="Manning G."/>
            <person name="Miller W.T."/>
            <person name="McGinnis W."/>
            <person name="Shapiro H."/>
            <person name="Tjian R."/>
            <person name="Grigoriev I.V."/>
            <person name="Rokhsar D."/>
        </authorList>
    </citation>
    <scope>NUCLEOTIDE SEQUENCE [LARGE SCALE GENOMIC DNA]</scope>
    <source>
        <strain evidence="6">MX1 / ATCC 50154</strain>
    </source>
</reference>
<dbReference type="RefSeq" id="XP_001747018.1">
    <property type="nucleotide sequence ID" value="XM_001746966.1"/>
</dbReference>
<dbReference type="STRING" id="81824.A9V2T9"/>
<gene>
    <name evidence="5" type="ORF">MONBRDRAFT_32975</name>
</gene>
<dbReference type="InterPro" id="IPR051567">
    <property type="entry name" value="Unconventional_Myosin_ATPase"/>
</dbReference>
<evidence type="ECO:0000256" key="1">
    <source>
        <dbReference type="ARBA" id="ARBA00022443"/>
    </source>
</evidence>
<dbReference type="InterPro" id="IPR014352">
    <property type="entry name" value="FERM/acyl-CoA-bd_prot_sf"/>
</dbReference>
<dbReference type="Gene3D" id="2.30.30.40">
    <property type="entry name" value="SH3 Domains"/>
    <property type="match status" value="1"/>
</dbReference>
<dbReference type="eggNOG" id="KOG4229">
    <property type="taxonomic scope" value="Eukaryota"/>
</dbReference>
<dbReference type="EMBL" id="CH991556">
    <property type="protein sequence ID" value="EDQ87942.1"/>
    <property type="molecule type" value="Genomic_DNA"/>
</dbReference>
<name>A9V2T9_MONBE</name>
<evidence type="ECO:0000256" key="2">
    <source>
        <dbReference type="PROSITE-ProRule" id="PRU00192"/>
    </source>
</evidence>
<evidence type="ECO:0000313" key="6">
    <source>
        <dbReference type="Proteomes" id="UP000001357"/>
    </source>
</evidence>
<dbReference type="InterPro" id="IPR038185">
    <property type="entry name" value="MyTH4_dom_sf"/>
</dbReference>
<dbReference type="InterPro" id="IPR001452">
    <property type="entry name" value="SH3_domain"/>
</dbReference>
<keyword evidence="6" id="KW-1185">Reference proteome</keyword>
<dbReference type="Gene3D" id="1.25.40.530">
    <property type="entry name" value="MyTH4 domain"/>
    <property type="match status" value="1"/>
</dbReference>
<dbReference type="AlphaFoldDB" id="A9V2T9"/>
<dbReference type="Proteomes" id="UP000001357">
    <property type="component" value="Unassembled WGS sequence"/>
</dbReference>
<dbReference type="InterPro" id="IPR000857">
    <property type="entry name" value="MyTH4_dom"/>
</dbReference>
<protein>
    <recommendedName>
        <fullName evidence="7">SH3 domain-containing protein</fullName>
    </recommendedName>
</protein>
<dbReference type="PANTHER" id="PTHR22692">
    <property type="entry name" value="MYOSIN VII, XV"/>
    <property type="match status" value="1"/>
</dbReference>
<dbReference type="Pfam" id="PF21989">
    <property type="entry name" value="RA_2"/>
    <property type="match status" value="1"/>
</dbReference>
<evidence type="ECO:0000259" key="3">
    <source>
        <dbReference type="PROSITE" id="PS50002"/>
    </source>
</evidence>
<dbReference type="CDD" id="cd17092">
    <property type="entry name" value="FERM1_F1_Myosin-VII"/>
    <property type="match status" value="1"/>
</dbReference>
<feature type="domain" description="MyTH4" evidence="4">
    <location>
        <begin position="1"/>
        <end position="117"/>
    </location>
</feature>
<dbReference type="PROSITE" id="PS51016">
    <property type="entry name" value="MYTH4"/>
    <property type="match status" value="1"/>
</dbReference>
<dbReference type="SUPFAM" id="SSF50044">
    <property type="entry name" value="SH3-domain"/>
    <property type="match status" value="1"/>
</dbReference>
<dbReference type="Gene3D" id="3.10.20.90">
    <property type="entry name" value="Phosphatidylinositol 3-kinase Catalytic Subunit, Chain A, domain 1"/>
    <property type="match status" value="1"/>
</dbReference>
<evidence type="ECO:0000313" key="5">
    <source>
        <dbReference type="EMBL" id="EDQ87942.1"/>
    </source>
</evidence>
<dbReference type="PANTHER" id="PTHR22692:SF33">
    <property type="entry name" value="MYOSIN"/>
    <property type="match status" value="1"/>
</dbReference>
<feature type="domain" description="SH3" evidence="3">
    <location>
        <begin position="459"/>
        <end position="526"/>
    </location>
</feature>
<evidence type="ECO:0000259" key="4">
    <source>
        <dbReference type="PROSITE" id="PS51016"/>
    </source>
</evidence>
<dbReference type="InParanoid" id="A9V2T9"/>
<dbReference type="KEGG" id="mbr:MONBRDRAFT_32975"/>
<dbReference type="GO" id="GO:0005856">
    <property type="term" value="C:cytoskeleton"/>
    <property type="evidence" value="ECO:0007669"/>
    <property type="project" value="InterPro"/>
</dbReference>
<sequence length="554" mass="63056">MGDLPQKRTNPLTNLEMVQLVANTGITRPHTRDEIVCQLFKQLSNNPNRVSHARGWILLGLIFGCFAPSKRLRGVVDDFLTKGPPKYAPFVRARLQRTVNKGTRTKPPTALEVEMAFSKEPIRLQVDFFVDRVNVELDSQTTARELLEQIYAQSALAREAGFSIYVADTDGDMMTSCGAGDTFVLDIVFQYETLASARFQGSWQRLAQERPFQLLLRKEMFAPWFEGGDNADIIFEQIVDGLERANRSAAADMPQLIRFHMYGRDVQGFYTVQSEEDMASMLARLYYIERGFRLEPARLERMIKRHDFAGMERHDLKYWIAKTTERFDYFGFYDNPCTELDCKVEVIHYARTQWAQQFSKQFQECELRMGDRLPEVVTLYLNREGLMAFNFANLTAGAKGAHMESLINVGFEKILEISPVTVVEETINPENRFDVVSISSIDGVTIHAVISSYLQGVINRSKYAMATMAYRAPSSNSSFLSFEVGDLIVMSKPWQQADLDGWATGTDDSTHRRGDFPIANVVPIPVIGRPTKELVAQWREHWKTMGPVIDIDAI</sequence>
<dbReference type="Gene3D" id="1.20.80.10">
    <property type="match status" value="1"/>
</dbReference>
<dbReference type="SMART" id="SM00139">
    <property type="entry name" value="MyTH4"/>
    <property type="match status" value="1"/>
</dbReference>
<proteinExistence type="predicted"/>
<keyword evidence="1 2" id="KW-0728">SH3 domain</keyword>
<dbReference type="Pfam" id="PF00784">
    <property type="entry name" value="MyTH4"/>
    <property type="match status" value="1"/>
</dbReference>
<dbReference type="PROSITE" id="PS50002">
    <property type="entry name" value="SH3"/>
    <property type="match status" value="1"/>
</dbReference>
<organism evidence="5 6">
    <name type="scientific">Monosiga brevicollis</name>
    <name type="common">Choanoflagellate</name>
    <dbReference type="NCBI Taxonomy" id="81824"/>
    <lineage>
        <taxon>Eukaryota</taxon>
        <taxon>Choanoflagellata</taxon>
        <taxon>Craspedida</taxon>
        <taxon>Salpingoecidae</taxon>
        <taxon>Monosiga</taxon>
    </lineage>
</organism>